<evidence type="ECO:0000313" key="1">
    <source>
        <dbReference type="EMBL" id="KAA6370806.1"/>
    </source>
</evidence>
<evidence type="ECO:0000313" key="2">
    <source>
        <dbReference type="Proteomes" id="UP000324800"/>
    </source>
</evidence>
<protein>
    <submittedName>
        <fullName evidence="1">Uncharacterized protein</fullName>
    </submittedName>
</protein>
<dbReference type="EMBL" id="SNRW01015042">
    <property type="protein sequence ID" value="KAA6370806.1"/>
    <property type="molecule type" value="Genomic_DNA"/>
</dbReference>
<name>A0A5J4UJ44_9EUKA</name>
<reference evidence="1 2" key="1">
    <citation type="submission" date="2019-03" db="EMBL/GenBank/DDBJ databases">
        <title>Single cell metagenomics reveals metabolic interactions within the superorganism composed of flagellate Streblomastix strix and complex community of Bacteroidetes bacteria on its surface.</title>
        <authorList>
            <person name="Treitli S.C."/>
            <person name="Kolisko M."/>
            <person name="Husnik F."/>
            <person name="Keeling P."/>
            <person name="Hampl V."/>
        </authorList>
    </citation>
    <scope>NUCLEOTIDE SEQUENCE [LARGE SCALE GENOMIC DNA]</scope>
    <source>
        <strain evidence="1">ST1C</strain>
    </source>
</reference>
<gene>
    <name evidence="1" type="ORF">EZS28_033667</name>
</gene>
<proteinExistence type="predicted"/>
<dbReference type="Proteomes" id="UP000324800">
    <property type="component" value="Unassembled WGS sequence"/>
</dbReference>
<sequence>MAYVSNATKRTLQDIASKIGMERYQDANVIVLRSEIYNYITQQKIPNTRIDNLIQYTDSHHQQLGQEAMQQIGDKQQSSQSNDQSQKQLDAITMRSIAYDILSDQQRVQQQTKFMTNYAVGVGDPSLIAITNVNAQIAAGIYNYRDIQPFDNLNALNDQPSHDTGTRVEPMNQKMQRQVILEQGNEKEKEQVYQQDKDQMTIKEIQELLDDVITGVIPDPPIYGPQPTEQPQIASLGNELQAWINGLGQKSSQCSSISFKGYKHENQ</sequence>
<comment type="caution">
    <text evidence="1">The sequence shown here is derived from an EMBL/GenBank/DDBJ whole genome shotgun (WGS) entry which is preliminary data.</text>
</comment>
<accession>A0A5J4UJ44</accession>
<dbReference type="AlphaFoldDB" id="A0A5J4UJ44"/>
<organism evidence="1 2">
    <name type="scientific">Streblomastix strix</name>
    <dbReference type="NCBI Taxonomy" id="222440"/>
    <lineage>
        <taxon>Eukaryota</taxon>
        <taxon>Metamonada</taxon>
        <taxon>Preaxostyla</taxon>
        <taxon>Oxymonadida</taxon>
        <taxon>Streblomastigidae</taxon>
        <taxon>Streblomastix</taxon>
    </lineage>
</organism>